<feature type="transmembrane region" description="Helical" evidence="1">
    <location>
        <begin position="212"/>
        <end position="231"/>
    </location>
</feature>
<reference evidence="2 3" key="1">
    <citation type="submission" date="2020-08" db="EMBL/GenBank/DDBJ databases">
        <title>Genomic Encyclopedia of Type Strains, Phase IV (KMG-IV): sequencing the most valuable type-strain genomes for metagenomic binning, comparative biology and taxonomic classification.</title>
        <authorList>
            <person name="Goeker M."/>
        </authorList>
    </citation>
    <scope>NUCLEOTIDE SEQUENCE [LARGE SCALE GENOMIC DNA]</scope>
    <source>
        <strain evidence="2 3">DSM 17976</strain>
    </source>
</reference>
<keyword evidence="3" id="KW-1185">Reference proteome</keyword>
<feature type="transmembrane region" description="Helical" evidence="1">
    <location>
        <begin position="110"/>
        <end position="129"/>
    </location>
</feature>
<keyword evidence="1" id="KW-1133">Transmembrane helix</keyword>
<feature type="transmembrane region" description="Helical" evidence="1">
    <location>
        <begin position="284"/>
        <end position="300"/>
    </location>
</feature>
<feature type="transmembrane region" description="Helical" evidence="1">
    <location>
        <begin position="188"/>
        <end position="205"/>
    </location>
</feature>
<evidence type="ECO:0000256" key="1">
    <source>
        <dbReference type="SAM" id="Phobius"/>
    </source>
</evidence>
<accession>A0A7W6EP07</accession>
<organism evidence="2 3">
    <name type="scientific">Runella defluvii</name>
    <dbReference type="NCBI Taxonomy" id="370973"/>
    <lineage>
        <taxon>Bacteria</taxon>
        <taxon>Pseudomonadati</taxon>
        <taxon>Bacteroidota</taxon>
        <taxon>Cytophagia</taxon>
        <taxon>Cytophagales</taxon>
        <taxon>Spirosomataceae</taxon>
        <taxon>Runella</taxon>
    </lineage>
</organism>
<gene>
    <name evidence="2" type="ORF">FHS57_000848</name>
</gene>
<sequence length="598" mass="68550">MPSFLYLEQYFFLSNFLVGLAFFWAVYGWGLAFLDLFGIYLPTPLKQIIAVILGFLAVSLTVQLLAFGFWLTPLAINVLYGILAAGLAYSVSRFSFYFKTSKITFSTPQLILAGVGFICLLPIFIYALLPSTKIDELFYHQLVAQRIVMDGGLIFYRQPWEAAIPPHLIYNFSQVPLVSLGFTDAPNVVSFCFLGLFLWSIYQWMRQAETPVFWISIGLSLSCLGMYRLVFTSAGSHHFGDLAAFAAFYLTLNFSQLSQTQSVKSLLSGIGLLLPAILGAKMSLAPYAALVGLAAIFELYQQKQFSVRNLLLLLWPTLVFYLPIVIWTYAQTHSPFGLILSQYFDTTLIDKHLLASTLQAEVVNTPTFLEHTQTALLHFPYLVLGSFVVFGWSNYPRRDKIKMYLIAILFLLILYKFDLLYSPRFWGNLPLCFFIATLLSLPQWATKPTYFYLKAGLIFVAVLPYLGMTYLYLYNLRPFPLTTAQRTHFYHRFLPLYDDFRALDNILPTNACLYTQERINLVHAPRRIFRDSLDVCDCPSVYALEFRYKPLSFPLSIQHRNYRTGKIIYQNPTSVISTYRTPNKKPKTEHLTVYELRP</sequence>
<feature type="transmembrane region" description="Helical" evidence="1">
    <location>
        <begin position="312"/>
        <end position="330"/>
    </location>
</feature>
<feature type="transmembrane region" description="Helical" evidence="1">
    <location>
        <begin position="12"/>
        <end position="41"/>
    </location>
</feature>
<name>A0A7W6EP07_9BACT</name>
<feature type="transmembrane region" description="Helical" evidence="1">
    <location>
        <begin position="404"/>
        <end position="421"/>
    </location>
</feature>
<dbReference type="AlphaFoldDB" id="A0A7W6EP07"/>
<evidence type="ECO:0000313" key="2">
    <source>
        <dbReference type="EMBL" id="MBB3836866.1"/>
    </source>
</evidence>
<feature type="transmembrane region" description="Helical" evidence="1">
    <location>
        <begin position="78"/>
        <end position="98"/>
    </location>
</feature>
<feature type="transmembrane region" description="Helical" evidence="1">
    <location>
        <begin position="48"/>
        <end position="72"/>
    </location>
</feature>
<evidence type="ECO:0000313" key="3">
    <source>
        <dbReference type="Proteomes" id="UP000541352"/>
    </source>
</evidence>
<keyword evidence="1" id="KW-0472">Membrane</keyword>
<dbReference type="RefSeq" id="WP_183971623.1">
    <property type="nucleotide sequence ID" value="NZ_JACIBY010000001.1"/>
</dbReference>
<feature type="transmembrane region" description="Helical" evidence="1">
    <location>
        <begin position="451"/>
        <end position="473"/>
    </location>
</feature>
<evidence type="ECO:0008006" key="4">
    <source>
        <dbReference type="Google" id="ProtNLM"/>
    </source>
</evidence>
<feature type="transmembrane region" description="Helical" evidence="1">
    <location>
        <begin position="427"/>
        <end position="444"/>
    </location>
</feature>
<dbReference type="Proteomes" id="UP000541352">
    <property type="component" value="Unassembled WGS sequence"/>
</dbReference>
<comment type="caution">
    <text evidence="2">The sequence shown here is derived from an EMBL/GenBank/DDBJ whole genome shotgun (WGS) entry which is preliminary data.</text>
</comment>
<protein>
    <recommendedName>
        <fullName evidence="4">Glycosyltransferase RgtA/B/C/D-like domain-containing protein</fullName>
    </recommendedName>
</protein>
<keyword evidence="1" id="KW-0812">Transmembrane</keyword>
<dbReference type="EMBL" id="JACIBY010000001">
    <property type="protein sequence ID" value="MBB3836866.1"/>
    <property type="molecule type" value="Genomic_DNA"/>
</dbReference>
<feature type="transmembrane region" description="Helical" evidence="1">
    <location>
        <begin position="375"/>
        <end position="392"/>
    </location>
</feature>
<proteinExistence type="predicted"/>